<dbReference type="PANTHER" id="PTHR46796">
    <property type="entry name" value="HTH-TYPE TRANSCRIPTIONAL ACTIVATOR RHAS-RELATED"/>
    <property type="match status" value="1"/>
</dbReference>
<feature type="domain" description="HTH araC/xylS-type" evidence="4">
    <location>
        <begin position="220"/>
        <end position="319"/>
    </location>
</feature>
<evidence type="ECO:0000313" key="6">
    <source>
        <dbReference type="Proteomes" id="UP001238467"/>
    </source>
</evidence>
<dbReference type="EMBL" id="JAUSUH010000012">
    <property type="protein sequence ID" value="MDQ0349623.1"/>
    <property type="molecule type" value="Genomic_DNA"/>
</dbReference>
<comment type="caution">
    <text evidence="5">The sequence shown here is derived from an EMBL/GenBank/DDBJ whole genome shotgun (WGS) entry which is preliminary data.</text>
</comment>
<gene>
    <name evidence="5" type="ORF">J2S76_004074</name>
</gene>
<organism evidence="5 6">
    <name type="scientific">Ancylobacter vacuolatus</name>
    <dbReference type="NCBI Taxonomy" id="223389"/>
    <lineage>
        <taxon>Bacteria</taxon>
        <taxon>Pseudomonadati</taxon>
        <taxon>Pseudomonadota</taxon>
        <taxon>Alphaproteobacteria</taxon>
        <taxon>Hyphomicrobiales</taxon>
        <taxon>Xanthobacteraceae</taxon>
        <taxon>Ancylobacter</taxon>
    </lineage>
</organism>
<dbReference type="Pfam" id="PF12833">
    <property type="entry name" value="HTH_18"/>
    <property type="match status" value="1"/>
</dbReference>
<dbReference type="PANTHER" id="PTHR46796:SF6">
    <property type="entry name" value="ARAC SUBFAMILY"/>
    <property type="match status" value="1"/>
</dbReference>
<evidence type="ECO:0000256" key="1">
    <source>
        <dbReference type="ARBA" id="ARBA00023015"/>
    </source>
</evidence>
<dbReference type="SMART" id="SM00342">
    <property type="entry name" value="HTH_ARAC"/>
    <property type="match status" value="1"/>
</dbReference>
<protein>
    <submittedName>
        <fullName evidence="5">AraC-like DNA-binding protein</fullName>
    </submittedName>
</protein>
<dbReference type="InterPro" id="IPR018060">
    <property type="entry name" value="HTH_AraC"/>
</dbReference>
<dbReference type="InterPro" id="IPR050204">
    <property type="entry name" value="AraC_XylS_family_regulators"/>
</dbReference>
<keyword evidence="6" id="KW-1185">Reference proteome</keyword>
<dbReference type="SUPFAM" id="SSF46689">
    <property type="entry name" value="Homeodomain-like"/>
    <property type="match status" value="1"/>
</dbReference>
<dbReference type="Gene3D" id="1.10.10.60">
    <property type="entry name" value="Homeodomain-like"/>
    <property type="match status" value="1"/>
</dbReference>
<evidence type="ECO:0000256" key="3">
    <source>
        <dbReference type="ARBA" id="ARBA00023163"/>
    </source>
</evidence>
<keyword evidence="1" id="KW-0805">Transcription regulation</keyword>
<dbReference type="PROSITE" id="PS01124">
    <property type="entry name" value="HTH_ARAC_FAMILY_2"/>
    <property type="match status" value="1"/>
</dbReference>
<dbReference type="RefSeq" id="WP_307063486.1">
    <property type="nucleotide sequence ID" value="NZ_JAUSUH010000012.1"/>
</dbReference>
<reference evidence="5 6" key="1">
    <citation type="submission" date="2023-07" db="EMBL/GenBank/DDBJ databases">
        <title>Genomic Encyclopedia of Type Strains, Phase IV (KMG-IV): sequencing the most valuable type-strain genomes for metagenomic binning, comparative biology and taxonomic classification.</title>
        <authorList>
            <person name="Goeker M."/>
        </authorList>
    </citation>
    <scope>NUCLEOTIDE SEQUENCE [LARGE SCALE GENOMIC DNA]</scope>
    <source>
        <strain evidence="5 6">DSM 1277</strain>
    </source>
</reference>
<dbReference type="InterPro" id="IPR009057">
    <property type="entry name" value="Homeodomain-like_sf"/>
</dbReference>
<keyword evidence="2" id="KW-0238">DNA-binding</keyword>
<dbReference type="Proteomes" id="UP001238467">
    <property type="component" value="Unassembled WGS sequence"/>
</dbReference>
<accession>A0ABU0DMF2</accession>
<evidence type="ECO:0000259" key="4">
    <source>
        <dbReference type="PROSITE" id="PS01124"/>
    </source>
</evidence>
<name>A0ABU0DMF2_9HYPH</name>
<keyword evidence="3" id="KW-0804">Transcription</keyword>
<evidence type="ECO:0000256" key="2">
    <source>
        <dbReference type="ARBA" id="ARBA00023125"/>
    </source>
</evidence>
<proteinExistence type="predicted"/>
<sequence>MRASVIQKLLSNRTTRVHPILFTTADLPPREQFEAFRAAHEAIVDIWSDVDGQASFAMSQRIWPLGRLVLTSTSLPRKGHPVRWTHWRKGVLDHWYVVLPCSFDEGQPAHQRPEARPLIHSLARPLTTEIEDDGALTLFVPRDLLAGSCLDNLLDVPLDTGLGALLADLMLALDRRLPLVEPYELDHITEAARCFLDACARPSRDRLAQAQAPIDLALLERARRRIRRRLTEPQLSPEAICKDLGVSRSRLYRLFEPIGGISAYVRRQRLLAARHALLDPLDVRPITLIAEQWSFTDASVFSRAFRKEFGISPKQARETGRIGLRGTGGFEGSGMVSGNMPSLAELLRWLAA</sequence>
<evidence type="ECO:0000313" key="5">
    <source>
        <dbReference type="EMBL" id="MDQ0349623.1"/>
    </source>
</evidence>